<keyword evidence="1" id="KW-0472">Membrane</keyword>
<dbReference type="Gene3D" id="3.10.350.10">
    <property type="entry name" value="LysM domain"/>
    <property type="match status" value="1"/>
</dbReference>
<dbReference type="InterPro" id="IPR018392">
    <property type="entry name" value="LysM"/>
</dbReference>
<dbReference type="PROSITE" id="PS51782">
    <property type="entry name" value="LYSM"/>
    <property type="match status" value="1"/>
</dbReference>
<evidence type="ECO:0000313" key="3">
    <source>
        <dbReference type="EMBL" id="MBC8540797.1"/>
    </source>
</evidence>
<keyword evidence="4" id="KW-1185">Reference proteome</keyword>
<feature type="domain" description="LysM" evidence="2">
    <location>
        <begin position="43"/>
        <end position="93"/>
    </location>
</feature>
<dbReference type="Proteomes" id="UP000611762">
    <property type="component" value="Unassembled WGS sequence"/>
</dbReference>
<organism evidence="3 4">
    <name type="scientific">Congzhengia minquanensis</name>
    <dbReference type="NCBI Taxonomy" id="2763657"/>
    <lineage>
        <taxon>Bacteria</taxon>
        <taxon>Bacillati</taxon>
        <taxon>Bacillota</taxon>
        <taxon>Clostridia</taxon>
        <taxon>Eubacteriales</taxon>
        <taxon>Oscillospiraceae</taxon>
        <taxon>Congzhengia</taxon>
    </lineage>
</organism>
<keyword evidence="1" id="KW-1133">Transmembrane helix</keyword>
<proteinExistence type="predicted"/>
<dbReference type="AlphaFoldDB" id="A0A926HUP6"/>
<dbReference type="RefSeq" id="WP_249311945.1">
    <property type="nucleotide sequence ID" value="NZ_JACRSU010000002.1"/>
</dbReference>
<protein>
    <submittedName>
        <fullName evidence="3">LysM peptidoglycan-binding domain-containing protein</fullName>
    </submittedName>
</protein>
<dbReference type="Pfam" id="PF01476">
    <property type="entry name" value="LysM"/>
    <property type="match status" value="1"/>
</dbReference>
<reference evidence="3" key="1">
    <citation type="submission" date="2020-08" db="EMBL/GenBank/DDBJ databases">
        <title>Genome public.</title>
        <authorList>
            <person name="Liu C."/>
            <person name="Sun Q."/>
        </authorList>
    </citation>
    <scope>NUCLEOTIDE SEQUENCE</scope>
    <source>
        <strain evidence="3">H8</strain>
    </source>
</reference>
<gene>
    <name evidence="3" type="ORF">H8698_07385</name>
</gene>
<accession>A0A926HUP6</accession>
<sequence length="95" mass="10993">MKKRKNNFISIISGIAFLYLIVIIFYIVKIHMDIRDKPNYSNEVYQIQTGDTLWGIAEANASNKTDIREWIAEVKSINELESCEIKSGEEIIILK</sequence>
<evidence type="ECO:0000313" key="4">
    <source>
        <dbReference type="Proteomes" id="UP000611762"/>
    </source>
</evidence>
<comment type="caution">
    <text evidence="3">The sequence shown here is derived from an EMBL/GenBank/DDBJ whole genome shotgun (WGS) entry which is preliminary data.</text>
</comment>
<evidence type="ECO:0000259" key="2">
    <source>
        <dbReference type="PROSITE" id="PS51782"/>
    </source>
</evidence>
<evidence type="ECO:0000256" key="1">
    <source>
        <dbReference type="SAM" id="Phobius"/>
    </source>
</evidence>
<dbReference type="CDD" id="cd00118">
    <property type="entry name" value="LysM"/>
    <property type="match status" value="1"/>
</dbReference>
<dbReference type="EMBL" id="JACRSU010000002">
    <property type="protein sequence ID" value="MBC8540797.1"/>
    <property type="molecule type" value="Genomic_DNA"/>
</dbReference>
<dbReference type="InterPro" id="IPR036779">
    <property type="entry name" value="LysM_dom_sf"/>
</dbReference>
<keyword evidence="1" id="KW-0812">Transmembrane</keyword>
<name>A0A926HUP6_9FIRM</name>
<feature type="transmembrane region" description="Helical" evidence="1">
    <location>
        <begin position="7"/>
        <end position="28"/>
    </location>
</feature>